<feature type="region of interest" description="Disordered" evidence="1">
    <location>
        <begin position="445"/>
        <end position="468"/>
    </location>
</feature>
<feature type="compositionally biased region" description="Polar residues" evidence="1">
    <location>
        <begin position="448"/>
        <end position="461"/>
    </location>
</feature>
<evidence type="ECO:0000256" key="1">
    <source>
        <dbReference type="SAM" id="MobiDB-lite"/>
    </source>
</evidence>
<organism evidence="3 4">
    <name type="scientific">Thecamonas trahens ATCC 50062</name>
    <dbReference type="NCBI Taxonomy" id="461836"/>
    <lineage>
        <taxon>Eukaryota</taxon>
        <taxon>Apusozoa</taxon>
        <taxon>Apusomonadida</taxon>
        <taxon>Apusomonadidae</taxon>
        <taxon>Thecamonas</taxon>
    </lineage>
</organism>
<dbReference type="GeneID" id="25565466"/>
<dbReference type="InterPro" id="IPR000198">
    <property type="entry name" value="RhoGAP_dom"/>
</dbReference>
<dbReference type="EMBL" id="GL349458">
    <property type="protein sequence ID" value="KNC49949.1"/>
    <property type="molecule type" value="Genomic_DNA"/>
</dbReference>
<dbReference type="RefSeq" id="XP_013757426.1">
    <property type="nucleotide sequence ID" value="XM_013901972.1"/>
</dbReference>
<accession>A0A0L0DC76</accession>
<proteinExistence type="predicted"/>
<keyword evidence="4" id="KW-1185">Reference proteome</keyword>
<evidence type="ECO:0000313" key="4">
    <source>
        <dbReference type="Proteomes" id="UP000054408"/>
    </source>
</evidence>
<dbReference type="GO" id="GO:0007165">
    <property type="term" value="P:signal transduction"/>
    <property type="evidence" value="ECO:0007669"/>
    <property type="project" value="InterPro"/>
</dbReference>
<name>A0A0L0DC76_THETB</name>
<feature type="compositionally biased region" description="Low complexity" evidence="1">
    <location>
        <begin position="562"/>
        <end position="580"/>
    </location>
</feature>
<dbReference type="Proteomes" id="UP000054408">
    <property type="component" value="Unassembled WGS sequence"/>
</dbReference>
<dbReference type="PROSITE" id="PS50238">
    <property type="entry name" value="RHOGAP"/>
    <property type="match status" value="1"/>
</dbReference>
<reference evidence="3 4" key="1">
    <citation type="submission" date="2010-05" db="EMBL/GenBank/DDBJ databases">
        <title>The Genome Sequence of Thecamonas trahens ATCC 50062.</title>
        <authorList>
            <consortium name="The Broad Institute Genome Sequencing Platform"/>
            <person name="Russ C."/>
            <person name="Cuomo C."/>
            <person name="Shea T."/>
            <person name="Young S.K."/>
            <person name="Zeng Q."/>
            <person name="Koehrsen M."/>
            <person name="Haas B."/>
            <person name="Borodovsky M."/>
            <person name="Guigo R."/>
            <person name="Alvarado L."/>
            <person name="Berlin A."/>
            <person name="Bochicchio J."/>
            <person name="Borenstein D."/>
            <person name="Chapman S."/>
            <person name="Chen Z."/>
            <person name="Freedman E."/>
            <person name="Gellesch M."/>
            <person name="Goldberg J."/>
            <person name="Griggs A."/>
            <person name="Gujja S."/>
            <person name="Heilman E."/>
            <person name="Heiman D."/>
            <person name="Hepburn T."/>
            <person name="Howarth C."/>
            <person name="Jen D."/>
            <person name="Larson L."/>
            <person name="Mehta T."/>
            <person name="Park D."/>
            <person name="Pearson M."/>
            <person name="Roberts A."/>
            <person name="Saif S."/>
            <person name="Shenoy N."/>
            <person name="Sisk P."/>
            <person name="Stolte C."/>
            <person name="Sykes S."/>
            <person name="Thomson T."/>
            <person name="Walk T."/>
            <person name="White J."/>
            <person name="Yandava C."/>
            <person name="Burger G."/>
            <person name="Gray M.W."/>
            <person name="Holland P.W.H."/>
            <person name="King N."/>
            <person name="Lang F.B.F."/>
            <person name="Roger A.J."/>
            <person name="Ruiz-Trillo I."/>
            <person name="Lander E."/>
            <person name="Nusbaum C."/>
        </authorList>
    </citation>
    <scope>NUCLEOTIDE SEQUENCE [LARGE SCALE GENOMIC DNA]</scope>
    <source>
        <strain evidence="3 4">ATCC 50062</strain>
    </source>
</reference>
<feature type="compositionally biased region" description="Basic and acidic residues" evidence="1">
    <location>
        <begin position="521"/>
        <end position="530"/>
    </location>
</feature>
<feature type="compositionally biased region" description="Low complexity" evidence="1">
    <location>
        <begin position="487"/>
        <end position="505"/>
    </location>
</feature>
<feature type="domain" description="Rho-GAP" evidence="2">
    <location>
        <begin position="1"/>
        <end position="184"/>
    </location>
</feature>
<gene>
    <name evidence="3" type="ORF">AMSG_06257</name>
</gene>
<evidence type="ECO:0000313" key="3">
    <source>
        <dbReference type="EMBL" id="KNC49949.1"/>
    </source>
</evidence>
<evidence type="ECO:0000259" key="2">
    <source>
        <dbReference type="PROSITE" id="PS50238"/>
    </source>
</evidence>
<sequence length="1466" mass="153190">MNALQQTLTRLHAFCRPVPDNPATEGLLTAPSPPLTQVEALASAMSSGRLPRRHLLAAPAPLLAAFLKRSLMALPDPLLPPAAYSLLLPTDSSSPDACDADSVAAALSAVPPQDLAVVLSIFHLVHTALLAVRDERGEGEYSRYLLALAEELAPPLLRAADLKTSVTNAGRAVAVMVSLLDVDAPSCVAASVLAREKKLSESLVMPEVFGATLAKEHEPSKVPPFVDAVFGAVQTTLASPPSAPLLHTLWGLFVPPVVGSGAASGSAGVSLANDVRKARAGMAKAKSWADALKGKSPVVLSLLFVQYLDELATPLIPYEVATAVLSAGGTDHAPLLTRMHPVHQTVLAQLVLLLQSLVASLDAVAGWAKSMVGRKTKARSSRIKARTAELAARVDAETSAYRLATALGSHLFASHRIPIIRQWLTGADNATFSAMASAARNVALPRPQTDSASTLPQTGGALQSACASEPASLSQLDLRDSAPHLESSTSMSLASASSAVRPLSSVRRRNRRLSDAPMSDFLKRRSRDAGMSDDGQQPAMLSVGLPGTQSGPPTPASGLDTPASSMASVPHSPSVASASGASDRSLQRAFSFDDADAGSDSAALSTLLDALAAPDGLDFTTIYLAASSVPLQDTLAAITKVVAAFVGQMEQRWRVRKQFRQPQLGELLGALLVVLDPIVDHRRSTAAATELGSLESWLAMTQLPTHDVALLLLASFDALLRDVARSGAGPTNQALSATSAAVLLARLAGDAAVLACKDKSGLARGLVMAIATFLESVCDALGGAGAQAARARELLAPCLSHLFGALTECLWVCEVRERELNATPSINANFVSRTFQVLHQVWGAVVGAFIDGALGSPAAARAADTLYLYLLSLLEVDALLWTQDLVLEAASQWVLEASTRVGIQLGCQGAAREPWTSSLRDAVLVAVAQMLAFLSDKASSTRLTYPGIHAIDAHVPAALVLLAQRLAEDGPEDEATNVAQLLGEALVDAAMSTGARQLHAVFTASAVLTTPAVLGIVLSHGVTRGLLPLARDRAEATGCVKLLAELIGCGVRLGGRGADLETWARPGAAALLALASRWIDLFVSVPHERLFEETLLLEKMLGKPERRMPASTELAQDVLALAAVLAAWSPAESTVRGTGSRVRRGAAKSGAGLARGARERHYARSASARVVGIVWAERVGGVNEVSLFLTGAYALSDGHALLELASAHAEQCAPSAGYGSNVFLAEARSRCGAAGDSAGLGRLMWMEVVWTAKGIPVARTQLGKARLVAVLQNEAALLVATIDALAALESGGAWDLAHEVLDVLDAVYGDSPKDRHGIALRRTGVYEAMALSGELGHVALPRWGVIYLYTGEDGSEHVLAQLSVGREPCLLATPGPELTASHALWLAAQNWQAGRSLGTMLATATHNGCVGHAVLPLECGVDGMTWMYLAEDVIEVHFSVSGWSAPYVADAPAVWAEVFVASRSVE</sequence>
<feature type="region of interest" description="Disordered" evidence="1">
    <location>
        <begin position="483"/>
        <end position="580"/>
    </location>
</feature>
<protein>
    <recommendedName>
        <fullName evidence="2">Rho-GAP domain-containing protein</fullName>
    </recommendedName>
</protein>